<evidence type="ECO:0000256" key="7">
    <source>
        <dbReference type="ARBA" id="ARBA00023295"/>
    </source>
</evidence>
<dbReference type="CDD" id="cd03143">
    <property type="entry name" value="A4_beta-galactosidase_middle_domain"/>
    <property type="match status" value="1"/>
</dbReference>
<feature type="active site" description="Proton donor" evidence="9">
    <location>
        <position position="142"/>
    </location>
</feature>
<accession>A0A377GXB1</accession>
<dbReference type="InterPro" id="IPR013738">
    <property type="entry name" value="Beta_galactosidase_Trimer"/>
</dbReference>
<dbReference type="Proteomes" id="UP000255328">
    <property type="component" value="Unassembled WGS sequence"/>
</dbReference>
<dbReference type="AlphaFoldDB" id="A0A377GXB1"/>
<feature type="binding site" evidence="11">
    <location>
        <position position="156"/>
    </location>
    <ligand>
        <name>Zn(2+)</name>
        <dbReference type="ChEBI" id="CHEBI:29105"/>
    </ligand>
</feature>
<evidence type="ECO:0000256" key="2">
    <source>
        <dbReference type="ARBA" id="ARBA00005940"/>
    </source>
</evidence>
<dbReference type="InterPro" id="IPR003476">
    <property type="entry name" value="Glyco_hydro_42"/>
</dbReference>
<evidence type="ECO:0000256" key="5">
    <source>
        <dbReference type="ARBA" id="ARBA00022801"/>
    </source>
</evidence>
<sequence length="652" mass="75804">MWLGVDYYPEQWDISMIDKDLDNIIELGSNIIRIGEFAWHIMEKEEGKFDFSFFDMVIKKASEKGLKVIFGTPTATIPAWIAKKYPEVLSEFENGQKRRFGGRHTSCYNSEKYVEYSKKIVTTLVEHYKDEKNIVAWQLDNEFGHEGSDECFCKCCEREFQKFLSKKFNGDINKLNETYGTTFWSQEYNSFEEIPVPAATITTHNPALRLDWERFRSESIVRYSDMQVEIIRNIIPEAVIIHDFPGGGLDKHVDYSKLAEKLDVVAYNNYPVWGGQKNPIPPCEIAFGLDYMRGLKRQNFWITEGIMGAQGHDITGYLPRPNQAKMWSYQGVARGAETFIYFRYRGATKGAEQFCYGVIDADNQKRRKFYEVQDFFRVAKENEKSLETPINSKVAMIYDYDSLASFRIQKQSILLDCHSEMKRIHKVFYEKNIMIDIIPHTMDIFKYEVVILPFMIIWKEEFVAKIKEFVNNGGKVVFTYRNAIKDIDNNLTLNEMLPVRYTDLTGVYIEETESLQEYDELPLKGIEEFEGVEGRAGIFRDMLVPTTAQTLMKYDDKFYNEFSAVTKNKVGAGEVYYIGCGLEDKLMTKIMEKVLEGADIVEEITPEGVEVVERGNLENRVKIYINHNDYSVKVKEFELAPFECKVLKHSSR</sequence>
<evidence type="ECO:0000256" key="3">
    <source>
        <dbReference type="ARBA" id="ARBA00012756"/>
    </source>
</evidence>
<reference evidence="14 15" key="1">
    <citation type="submission" date="2018-06" db="EMBL/GenBank/DDBJ databases">
        <authorList>
            <consortium name="Pathogen Informatics"/>
            <person name="Doyle S."/>
        </authorList>
    </citation>
    <scope>NUCLEOTIDE SEQUENCE [LARGE SCALE GENOMIC DNA]</scope>
    <source>
        <strain evidence="14 15">NCTC10723</strain>
    </source>
</reference>
<dbReference type="GO" id="GO:0004565">
    <property type="term" value="F:beta-galactosidase activity"/>
    <property type="evidence" value="ECO:0007669"/>
    <property type="project" value="UniProtKB-EC"/>
</dbReference>
<dbReference type="EC" id="3.2.1.23" evidence="3 8"/>
<evidence type="ECO:0000256" key="10">
    <source>
        <dbReference type="PIRSR" id="PIRSR001084-2"/>
    </source>
</evidence>
<dbReference type="Pfam" id="PF02449">
    <property type="entry name" value="Glyco_hydro_42"/>
    <property type="match status" value="1"/>
</dbReference>
<dbReference type="PANTHER" id="PTHR36447:SF2">
    <property type="entry name" value="BETA-GALACTOSIDASE YESZ"/>
    <property type="match status" value="1"/>
</dbReference>
<dbReference type="RefSeq" id="WP_115270025.1">
    <property type="nucleotide sequence ID" value="NZ_CASFEE010000023.1"/>
</dbReference>
<evidence type="ECO:0000256" key="6">
    <source>
        <dbReference type="ARBA" id="ARBA00022833"/>
    </source>
</evidence>
<feature type="binding site" evidence="10">
    <location>
        <position position="141"/>
    </location>
    <ligand>
        <name>substrate</name>
    </ligand>
</feature>
<dbReference type="OrthoDB" id="9800974at2"/>
<protein>
    <recommendedName>
        <fullName evidence="3 8">Beta-galactosidase</fullName>
        <shortName evidence="8">Beta-gal</shortName>
        <ecNumber evidence="3 8">3.2.1.23</ecNumber>
    </recommendedName>
</protein>
<dbReference type="GO" id="GO:0009341">
    <property type="term" value="C:beta-galactosidase complex"/>
    <property type="evidence" value="ECO:0007669"/>
    <property type="project" value="InterPro"/>
</dbReference>
<feature type="active site" description="Nucleophile" evidence="9">
    <location>
        <position position="304"/>
    </location>
</feature>
<dbReference type="Gene3D" id="3.20.20.80">
    <property type="entry name" value="Glycosidases"/>
    <property type="match status" value="1"/>
</dbReference>
<keyword evidence="4 11" id="KW-0479">Metal-binding</keyword>
<comment type="similarity">
    <text evidence="2 8">Belongs to the glycosyl hydrolase 42 family.</text>
</comment>
<name>A0A377GXB1_9FUSO</name>
<keyword evidence="6 11" id="KW-0862">Zinc</keyword>
<feature type="domain" description="Glycoside hydrolase family 42 N-terminal" evidence="12">
    <location>
        <begin position="6"/>
        <end position="377"/>
    </location>
</feature>
<keyword evidence="7 8" id="KW-0326">Glycosidase</keyword>
<feature type="binding site" evidence="11">
    <location>
        <position position="153"/>
    </location>
    <ligand>
        <name>Zn(2+)</name>
        <dbReference type="ChEBI" id="CHEBI:29105"/>
    </ligand>
</feature>
<evidence type="ECO:0000256" key="8">
    <source>
        <dbReference type="PIRNR" id="PIRNR001084"/>
    </source>
</evidence>
<keyword evidence="15" id="KW-1185">Reference proteome</keyword>
<dbReference type="EMBL" id="UGGU01000003">
    <property type="protein sequence ID" value="STO31588.1"/>
    <property type="molecule type" value="Genomic_DNA"/>
</dbReference>
<keyword evidence="5 8" id="KW-0378">Hydrolase</keyword>
<evidence type="ECO:0000313" key="14">
    <source>
        <dbReference type="EMBL" id="STO31588.1"/>
    </source>
</evidence>
<evidence type="ECO:0000313" key="15">
    <source>
        <dbReference type="Proteomes" id="UP000255328"/>
    </source>
</evidence>
<evidence type="ECO:0000256" key="1">
    <source>
        <dbReference type="ARBA" id="ARBA00001412"/>
    </source>
</evidence>
<organism evidence="14 15">
    <name type="scientific">Fusobacterium necrogenes</name>
    <dbReference type="NCBI Taxonomy" id="858"/>
    <lineage>
        <taxon>Bacteria</taxon>
        <taxon>Fusobacteriati</taxon>
        <taxon>Fusobacteriota</taxon>
        <taxon>Fusobacteriia</taxon>
        <taxon>Fusobacteriales</taxon>
        <taxon>Fusobacteriaceae</taxon>
        <taxon>Fusobacterium</taxon>
    </lineage>
</organism>
<dbReference type="GO" id="GO:0046872">
    <property type="term" value="F:metal ion binding"/>
    <property type="evidence" value="ECO:0007669"/>
    <property type="project" value="UniProtKB-KW"/>
</dbReference>
<dbReference type="SUPFAM" id="SSF52317">
    <property type="entry name" value="Class I glutamine amidotransferase-like"/>
    <property type="match status" value="1"/>
</dbReference>
<feature type="binding site" evidence="10">
    <location>
        <position position="103"/>
    </location>
    <ligand>
        <name>substrate</name>
    </ligand>
</feature>
<dbReference type="Pfam" id="PF08532">
    <property type="entry name" value="Glyco_hydro_42M"/>
    <property type="match status" value="1"/>
</dbReference>
<dbReference type="PANTHER" id="PTHR36447">
    <property type="entry name" value="BETA-GALACTOSIDASE GANA"/>
    <property type="match status" value="1"/>
</dbReference>
<dbReference type="SUPFAM" id="SSF51445">
    <property type="entry name" value="(Trans)glycosidases"/>
    <property type="match status" value="1"/>
</dbReference>
<evidence type="ECO:0000256" key="11">
    <source>
        <dbReference type="PIRSR" id="PIRSR001084-3"/>
    </source>
</evidence>
<evidence type="ECO:0000256" key="9">
    <source>
        <dbReference type="PIRSR" id="PIRSR001084-1"/>
    </source>
</evidence>
<proteinExistence type="inferred from homology"/>
<evidence type="ECO:0000259" key="12">
    <source>
        <dbReference type="Pfam" id="PF02449"/>
    </source>
</evidence>
<feature type="binding site" evidence="11">
    <location>
        <position position="107"/>
    </location>
    <ligand>
        <name>Zn(2+)</name>
        <dbReference type="ChEBI" id="CHEBI:29105"/>
    </ligand>
</feature>
<dbReference type="InterPro" id="IPR029062">
    <property type="entry name" value="Class_I_gatase-like"/>
</dbReference>
<dbReference type="PIRSF" id="PIRSF001084">
    <property type="entry name" value="B-galactosidase"/>
    <property type="match status" value="1"/>
</dbReference>
<dbReference type="Gene3D" id="3.40.50.880">
    <property type="match status" value="1"/>
</dbReference>
<evidence type="ECO:0000259" key="13">
    <source>
        <dbReference type="Pfam" id="PF08532"/>
    </source>
</evidence>
<feature type="domain" description="Beta-galactosidase trimerisation" evidence="13">
    <location>
        <begin position="393"/>
        <end position="600"/>
    </location>
</feature>
<comment type="catalytic activity">
    <reaction evidence="1 8">
        <text>Hydrolysis of terminal non-reducing beta-D-galactose residues in beta-D-galactosides.</text>
        <dbReference type="EC" id="3.2.1.23"/>
    </reaction>
</comment>
<dbReference type="InterPro" id="IPR013529">
    <property type="entry name" value="Glyco_hydro_42_N"/>
</dbReference>
<dbReference type="InterPro" id="IPR017853">
    <property type="entry name" value="GH"/>
</dbReference>
<evidence type="ECO:0000256" key="4">
    <source>
        <dbReference type="ARBA" id="ARBA00022723"/>
    </source>
</evidence>
<feature type="binding site" evidence="11">
    <location>
        <position position="151"/>
    </location>
    <ligand>
        <name>Zn(2+)</name>
        <dbReference type="ChEBI" id="CHEBI:29105"/>
    </ligand>
</feature>
<dbReference type="GO" id="GO:0005975">
    <property type="term" value="P:carbohydrate metabolic process"/>
    <property type="evidence" value="ECO:0007669"/>
    <property type="project" value="InterPro"/>
</dbReference>
<gene>
    <name evidence="14" type="primary">bgaA</name>
    <name evidence="14" type="ORF">NCTC10723_01042</name>
</gene>